<dbReference type="EMBL" id="JAFHKP010000009">
    <property type="protein sequence ID" value="KAG5484563.1"/>
    <property type="molecule type" value="Genomic_DNA"/>
</dbReference>
<feature type="compositionally biased region" description="Basic residues" evidence="1">
    <location>
        <begin position="184"/>
        <end position="193"/>
    </location>
</feature>
<dbReference type="OrthoDB" id="273867at2759"/>
<feature type="region of interest" description="Disordered" evidence="1">
    <location>
        <begin position="164"/>
        <end position="200"/>
    </location>
</feature>
<proteinExistence type="predicted"/>
<evidence type="ECO:0000313" key="2">
    <source>
        <dbReference type="EMBL" id="KAG5484563.1"/>
    </source>
</evidence>
<organism evidence="2 3">
    <name type="scientific">Leishmania enriettii</name>
    <dbReference type="NCBI Taxonomy" id="5663"/>
    <lineage>
        <taxon>Eukaryota</taxon>
        <taxon>Discoba</taxon>
        <taxon>Euglenozoa</taxon>
        <taxon>Kinetoplastea</taxon>
        <taxon>Metakinetoplastina</taxon>
        <taxon>Trypanosomatida</taxon>
        <taxon>Trypanosomatidae</taxon>
        <taxon>Leishmaniinae</taxon>
        <taxon>Leishmania</taxon>
    </lineage>
</organism>
<name>A0A836HNE0_LEIEN</name>
<evidence type="ECO:0000313" key="3">
    <source>
        <dbReference type="Proteomes" id="UP000674179"/>
    </source>
</evidence>
<dbReference type="KEGG" id="lenr:94174313"/>
<feature type="region of interest" description="Disordered" evidence="1">
    <location>
        <begin position="675"/>
        <end position="709"/>
    </location>
</feature>
<feature type="compositionally biased region" description="Low complexity" evidence="1">
    <location>
        <begin position="478"/>
        <end position="493"/>
    </location>
</feature>
<feature type="compositionally biased region" description="Low complexity" evidence="1">
    <location>
        <begin position="164"/>
        <end position="174"/>
    </location>
</feature>
<accession>A0A836HNE0</accession>
<feature type="compositionally biased region" description="Gly residues" evidence="1">
    <location>
        <begin position="691"/>
        <end position="702"/>
    </location>
</feature>
<feature type="region of interest" description="Disordered" evidence="1">
    <location>
        <begin position="471"/>
        <end position="494"/>
    </location>
</feature>
<comment type="caution">
    <text evidence="2">The sequence shown here is derived from an EMBL/GenBank/DDBJ whole genome shotgun (WGS) entry which is preliminary data.</text>
</comment>
<gene>
    <name evidence="2" type="ORF">CUR178_07154</name>
</gene>
<dbReference type="GeneID" id="94174313"/>
<dbReference type="Proteomes" id="UP000674179">
    <property type="component" value="Chromosome 9"/>
</dbReference>
<evidence type="ECO:0000256" key="1">
    <source>
        <dbReference type="SAM" id="MobiDB-lite"/>
    </source>
</evidence>
<sequence length="775" mass="79896">MLSLLLELLVSIAVCIALAYFALLNVPVDVEEPESTAAASVGEDVYAMSGADPRGAFLGAGFEGAEYGHMYGPLLLPPHELPLYTTITRWASLAEDTTLGVVYRWLLINGLHYSPREVYSERRLRERGCYAANGAGMPIGGGDFGDDNMSGADVQGNEHFSSAGAASFDSAGSAKTTRINAGGRSRRRQRRCQRAAAPPTPLRRESAHWVNVLIRCGAFLCLGGGTVNPEIWTDHLLYGAEKVLASVNADYENRMRARATEAGGMVTQLASAAQTSRLLTAPRNPLLRIQLLELGSGLLGGAPREVRHPPLSLHHGAGDALGNSPIPPRAAPPARQVAAMPSAGSPGMVATAPGSAYNHRHSSNAAISGNSQQMSARIALDNTTSFLSSSVAGLSTAIADAVSSVTTCGADSARLGEPVSGASMVEYPGSGPLFTGGAGGASSAGAQLGVVLPRVEGDVVSVEQTYSGVAQRTPPAPAAHAASAAAPAPGPSSLLPQTPATLPLRCFAVPLLYEDQRFHVRLGCCLPLGALLPASLCVPPDVLTLNCVVAMHRVTFTGHLYAAFHGSRVELSFPTAPLFTAVVKVMPDSNDASGVGGSVAEVSDHGGLGVRAGSRSGVRSGAAAAAAAAATAFTATYTTRNEATAVGGCGIDGGRHVYNAAARPPPPLRPQMYGISSSPALHRHHHHRSGMSGGGGGGGGASRSGSCVNESSEKVQEVVLLAVHRLVQSLTYPKVLAGELVCRRASEGDGTAEGGAEKQLQLKWTRQTASLPLRM</sequence>
<dbReference type="AlphaFoldDB" id="A0A836HNE0"/>
<protein>
    <submittedName>
        <fullName evidence="2">Uncharacterized protein</fullName>
    </submittedName>
</protein>
<reference evidence="2 3" key="1">
    <citation type="submission" date="2021-02" db="EMBL/GenBank/DDBJ databases">
        <title>Leishmania (Mundinia) enrietti genome sequencing and assembly.</title>
        <authorList>
            <person name="Almutairi H."/>
            <person name="Gatherer D."/>
        </authorList>
    </citation>
    <scope>NUCLEOTIDE SEQUENCE [LARGE SCALE GENOMIC DNA]</scope>
    <source>
        <strain evidence="2">CUR178</strain>
    </source>
</reference>
<keyword evidence="3" id="KW-1185">Reference proteome</keyword>
<dbReference type="RefSeq" id="XP_067695189.1">
    <property type="nucleotide sequence ID" value="XM_067838803.1"/>
</dbReference>